<feature type="domain" description="Phage capsid-like C-terminal" evidence="2">
    <location>
        <begin position="14"/>
        <end position="276"/>
    </location>
</feature>
<dbReference type="Gene3D" id="3.30.2320.10">
    <property type="entry name" value="hypothetical protein PF0899 domain"/>
    <property type="match status" value="1"/>
</dbReference>
<dbReference type="NCBIfam" id="TIGR01554">
    <property type="entry name" value="major_cap_HK97"/>
    <property type="match status" value="1"/>
</dbReference>
<dbReference type="AlphaFoldDB" id="A0A9D2S3A5"/>
<accession>A0A9D2S3A5</accession>
<evidence type="ECO:0000259" key="2">
    <source>
        <dbReference type="Pfam" id="PF05065"/>
    </source>
</evidence>
<dbReference type="Pfam" id="PF05065">
    <property type="entry name" value="Phage_capsid"/>
    <property type="match status" value="1"/>
</dbReference>
<evidence type="ECO:0000256" key="1">
    <source>
        <dbReference type="ARBA" id="ARBA00004328"/>
    </source>
</evidence>
<dbReference type="SUPFAM" id="SSF56563">
    <property type="entry name" value="Major capsid protein gp5"/>
    <property type="match status" value="1"/>
</dbReference>
<protein>
    <submittedName>
        <fullName evidence="3">Phage major capsid protein</fullName>
    </submittedName>
</protein>
<dbReference type="InterPro" id="IPR024455">
    <property type="entry name" value="Phage_capsid"/>
</dbReference>
<dbReference type="Proteomes" id="UP000886803">
    <property type="component" value="Unassembled WGS sequence"/>
</dbReference>
<reference evidence="3" key="2">
    <citation type="submission" date="2021-04" db="EMBL/GenBank/DDBJ databases">
        <authorList>
            <person name="Gilroy R."/>
        </authorList>
    </citation>
    <scope>NUCLEOTIDE SEQUENCE</scope>
    <source>
        <strain evidence="3">ChiBcec8-13705</strain>
    </source>
</reference>
<dbReference type="Gene3D" id="3.30.2400.10">
    <property type="entry name" value="Major capsid protein gp5"/>
    <property type="match status" value="1"/>
</dbReference>
<gene>
    <name evidence="3" type="ORF">H9945_07525</name>
</gene>
<organism evidence="3 4">
    <name type="scientific">Candidatus Gemmiger avicola</name>
    <dbReference type="NCBI Taxonomy" id="2838605"/>
    <lineage>
        <taxon>Bacteria</taxon>
        <taxon>Bacillati</taxon>
        <taxon>Bacillota</taxon>
        <taxon>Clostridia</taxon>
        <taxon>Eubacteriales</taxon>
        <taxon>Gemmiger</taxon>
    </lineage>
</organism>
<evidence type="ECO:0000313" key="4">
    <source>
        <dbReference type="Proteomes" id="UP000886803"/>
    </source>
</evidence>
<comment type="caution">
    <text evidence="3">The sequence shown here is derived from an EMBL/GenBank/DDBJ whole genome shotgun (WGS) entry which is preliminary data.</text>
</comment>
<dbReference type="InterPro" id="IPR054612">
    <property type="entry name" value="Phage_capsid-like_C"/>
</dbReference>
<dbReference type="EMBL" id="DWYG01000128">
    <property type="protein sequence ID" value="HJB42332.1"/>
    <property type="molecule type" value="Genomic_DNA"/>
</dbReference>
<evidence type="ECO:0000313" key="3">
    <source>
        <dbReference type="EMBL" id="HJB42332.1"/>
    </source>
</evidence>
<proteinExistence type="predicted"/>
<sequence>MASIDINRTTTISLPSAVSSEILQKTQEASAVMALARQIPLPGLGVTIPVITGDPEAGWVGETEKKPVKRGTLATKQMSAYTLAVIVPFSNQFRRDVPALYDAMVQRLPGALAKKFDATVFGAADAPGSNFDTLKNCTAQSILTNAYGGLVAADADIAAHDGILNGWVLSPQGKAILLTAVDGNERPLFINNVAEGAVPMILGAPVRQSKGAYTAESSTADAVVGFAGDWTQAVYGTVEGVQIAISDQATLTDGGSTINLFEQNMFAVRAEIEVGFRCDTTVFNKLTGKAKTGGAG</sequence>
<comment type="subcellular location">
    <subcellularLocation>
        <location evidence="1">Virion</location>
    </subcellularLocation>
</comment>
<reference evidence="3" key="1">
    <citation type="journal article" date="2021" name="PeerJ">
        <title>Extensive microbial diversity within the chicken gut microbiome revealed by metagenomics and culture.</title>
        <authorList>
            <person name="Gilroy R."/>
            <person name="Ravi A."/>
            <person name="Getino M."/>
            <person name="Pursley I."/>
            <person name="Horton D.L."/>
            <person name="Alikhan N.F."/>
            <person name="Baker D."/>
            <person name="Gharbi K."/>
            <person name="Hall N."/>
            <person name="Watson M."/>
            <person name="Adriaenssens E.M."/>
            <person name="Foster-Nyarko E."/>
            <person name="Jarju S."/>
            <person name="Secka A."/>
            <person name="Antonio M."/>
            <person name="Oren A."/>
            <person name="Chaudhuri R.R."/>
            <person name="La Ragione R."/>
            <person name="Hildebrand F."/>
            <person name="Pallen M.J."/>
        </authorList>
    </citation>
    <scope>NUCLEOTIDE SEQUENCE</scope>
    <source>
        <strain evidence="3">ChiBcec8-13705</strain>
    </source>
</reference>
<name>A0A9D2S3A5_9FIRM</name>